<evidence type="ECO:0000313" key="31">
    <source>
        <dbReference type="EMBL" id="EMP28627.1"/>
    </source>
</evidence>
<dbReference type="SUPFAM" id="SSF49879">
    <property type="entry name" value="SMAD/FHA domain"/>
    <property type="match status" value="1"/>
</dbReference>
<dbReference type="InterPro" id="IPR036961">
    <property type="entry name" value="Kinesin_motor_dom_sf"/>
</dbReference>
<comment type="function">
    <text evidence="21">Protein phosphatase that may play a role in regulation of cell cycle progression via dephosphorylation of its substrates whose appropriate phosphorylation states might be crucial for cell proliferation. Selectively associates with integrin linked kinase (ILK), to modulate cell adhesion and growth factor signaling. Inhibits the ILK-GSK3B signaling axis and may play an important role in inhibiting oncogenic transformation.</text>
</comment>
<keyword evidence="17" id="KW-0206">Cytoskeleton</keyword>
<dbReference type="GO" id="GO:0005874">
    <property type="term" value="C:microtubule"/>
    <property type="evidence" value="ECO:0007669"/>
    <property type="project" value="UniProtKB-KW"/>
</dbReference>
<evidence type="ECO:0000256" key="5">
    <source>
        <dbReference type="ARBA" id="ARBA00022490"/>
    </source>
</evidence>
<dbReference type="InterPro" id="IPR022164">
    <property type="entry name" value="Kinesin-like"/>
</dbReference>
<evidence type="ECO:0000259" key="27">
    <source>
        <dbReference type="PROSITE" id="PS50003"/>
    </source>
</evidence>
<dbReference type="Gene3D" id="6.10.250.2520">
    <property type="match status" value="1"/>
</dbReference>
<dbReference type="Pfam" id="PF16183">
    <property type="entry name" value="Kinesin_assoc"/>
    <property type="match status" value="1"/>
</dbReference>
<keyword evidence="32" id="KW-1185">Reference proteome</keyword>
<dbReference type="Proteomes" id="UP000031443">
    <property type="component" value="Unassembled WGS sequence"/>
</dbReference>
<evidence type="ECO:0000256" key="13">
    <source>
        <dbReference type="ARBA" id="ARBA00022990"/>
    </source>
</evidence>
<dbReference type="InterPro" id="IPR019821">
    <property type="entry name" value="Kinesin_motor_CS"/>
</dbReference>
<feature type="compositionally biased region" description="Acidic residues" evidence="26">
    <location>
        <begin position="891"/>
        <end position="901"/>
    </location>
</feature>
<dbReference type="PROSITE" id="PS51746">
    <property type="entry name" value="PPM_2"/>
    <property type="match status" value="1"/>
</dbReference>
<evidence type="ECO:0000256" key="22">
    <source>
        <dbReference type="ARBA" id="ARBA00066390"/>
    </source>
</evidence>
<keyword evidence="15 24" id="KW-0505">Motor protein</keyword>
<keyword evidence="10 24" id="KW-0067">ATP-binding</keyword>
<comment type="catalytic activity">
    <reaction evidence="18">
        <text>O-phospho-L-seryl-[protein] + H2O = L-seryl-[protein] + phosphate</text>
        <dbReference type="Rhea" id="RHEA:20629"/>
        <dbReference type="Rhea" id="RHEA-COMP:9863"/>
        <dbReference type="Rhea" id="RHEA-COMP:11604"/>
        <dbReference type="ChEBI" id="CHEBI:15377"/>
        <dbReference type="ChEBI" id="CHEBI:29999"/>
        <dbReference type="ChEBI" id="CHEBI:43474"/>
        <dbReference type="ChEBI" id="CHEBI:83421"/>
        <dbReference type="EC" id="3.1.3.16"/>
    </reaction>
</comment>
<dbReference type="CDD" id="cd00143">
    <property type="entry name" value="PP2Cc"/>
    <property type="match status" value="1"/>
</dbReference>
<dbReference type="GO" id="GO:0008574">
    <property type="term" value="F:plus-end-directed microtubule motor activity"/>
    <property type="evidence" value="ECO:0007669"/>
    <property type="project" value="UniProtKB-EC"/>
</dbReference>
<dbReference type="InterPro" id="IPR049780">
    <property type="entry name" value="PH_KIFIA_KIFIB"/>
</dbReference>
<dbReference type="PRINTS" id="PR00380">
    <property type="entry name" value="KINESINHEAVY"/>
</dbReference>
<feature type="binding site" evidence="24">
    <location>
        <begin position="90"/>
        <end position="97"/>
    </location>
    <ligand>
        <name>ATP</name>
        <dbReference type="ChEBI" id="CHEBI:30616"/>
    </ligand>
</feature>
<feature type="domain" description="Kinesin motor" evidence="29">
    <location>
        <begin position="1"/>
        <end position="311"/>
    </location>
</feature>
<evidence type="ECO:0000313" key="32">
    <source>
        <dbReference type="Proteomes" id="UP000031443"/>
    </source>
</evidence>
<comment type="catalytic activity">
    <reaction evidence="19">
        <text>O-phospho-L-threonyl-[protein] + H2O = L-threonyl-[protein] + phosphate</text>
        <dbReference type="Rhea" id="RHEA:47004"/>
        <dbReference type="Rhea" id="RHEA-COMP:11060"/>
        <dbReference type="Rhea" id="RHEA-COMP:11605"/>
        <dbReference type="ChEBI" id="CHEBI:15377"/>
        <dbReference type="ChEBI" id="CHEBI:30013"/>
        <dbReference type="ChEBI" id="CHEBI:43474"/>
        <dbReference type="ChEBI" id="CHEBI:61977"/>
        <dbReference type="EC" id="3.1.3.16"/>
    </reaction>
</comment>
<protein>
    <recommendedName>
        <fullName evidence="23">Integrin-linked kinase-associated serine/threonine phosphatase 2C</fullName>
        <ecNumber evidence="4">3.1.3.16</ecNumber>
        <ecNumber evidence="22">5.6.1.3</ecNumber>
    </recommendedName>
</protein>
<dbReference type="Gene3D" id="3.40.850.10">
    <property type="entry name" value="Kinesin motor domain"/>
    <property type="match status" value="2"/>
</dbReference>
<evidence type="ECO:0000256" key="11">
    <source>
        <dbReference type="ARBA" id="ARBA00022842"/>
    </source>
</evidence>
<feature type="compositionally biased region" description="Polar residues" evidence="26">
    <location>
        <begin position="1852"/>
        <end position="1865"/>
    </location>
</feature>
<feature type="region of interest" description="Disordered" evidence="26">
    <location>
        <begin position="1825"/>
        <end position="1885"/>
    </location>
</feature>
<evidence type="ECO:0000256" key="15">
    <source>
        <dbReference type="ARBA" id="ARBA00023175"/>
    </source>
</evidence>
<evidence type="ECO:0000256" key="23">
    <source>
        <dbReference type="ARBA" id="ARBA00072449"/>
    </source>
</evidence>
<dbReference type="InterPro" id="IPR001849">
    <property type="entry name" value="PH_domain"/>
</dbReference>
<evidence type="ECO:0000256" key="17">
    <source>
        <dbReference type="ARBA" id="ARBA00023212"/>
    </source>
</evidence>
<comment type="catalytic activity">
    <reaction evidence="20">
        <text>ATP + H2O + a kinesin associated with a microtubule at position (n) = ADP + phosphate a kinesin associated with a microtubule at position (n+1, toward the plus end).</text>
        <dbReference type="EC" id="5.6.1.3"/>
    </reaction>
</comment>
<evidence type="ECO:0000256" key="7">
    <source>
        <dbReference type="ARBA" id="ARBA00022723"/>
    </source>
</evidence>
<dbReference type="eggNOG" id="KOG0245">
    <property type="taxonomic scope" value="Eukaryota"/>
</dbReference>
<reference evidence="32" key="1">
    <citation type="journal article" date="2013" name="Nat. Genet.">
        <title>The draft genomes of soft-shell turtle and green sea turtle yield insights into the development and evolution of the turtle-specific body plan.</title>
        <authorList>
            <person name="Wang Z."/>
            <person name="Pascual-Anaya J."/>
            <person name="Zadissa A."/>
            <person name="Li W."/>
            <person name="Niimura Y."/>
            <person name="Huang Z."/>
            <person name="Li C."/>
            <person name="White S."/>
            <person name="Xiong Z."/>
            <person name="Fang D."/>
            <person name="Wang B."/>
            <person name="Ming Y."/>
            <person name="Chen Y."/>
            <person name="Zheng Y."/>
            <person name="Kuraku S."/>
            <person name="Pignatelli M."/>
            <person name="Herrero J."/>
            <person name="Beal K."/>
            <person name="Nozawa M."/>
            <person name="Li Q."/>
            <person name="Wang J."/>
            <person name="Zhang H."/>
            <person name="Yu L."/>
            <person name="Shigenobu S."/>
            <person name="Wang J."/>
            <person name="Liu J."/>
            <person name="Flicek P."/>
            <person name="Searle S."/>
            <person name="Wang J."/>
            <person name="Kuratani S."/>
            <person name="Yin Y."/>
            <person name="Aken B."/>
            <person name="Zhang G."/>
            <person name="Irie N."/>
        </authorList>
    </citation>
    <scope>NUCLEOTIDE SEQUENCE [LARGE SCALE GENOMIC DNA]</scope>
</reference>
<evidence type="ECO:0000256" key="8">
    <source>
        <dbReference type="ARBA" id="ARBA00022741"/>
    </source>
</evidence>
<dbReference type="GO" id="GO:0005524">
    <property type="term" value="F:ATP binding"/>
    <property type="evidence" value="ECO:0007669"/>
    <property type="project" value="UniProtKB-UniRule"/>
</dbReference>
<evidence type="ECO:0000259" key="28">
    <source>
        <dbReference type="PROSITE" id="PS50006"/>
    </source>
</evidence>
<dbReference type="SMART" id="SM00129">
    <property type="entry name" value="KISc"/>
    <property type="match status" value="1"/>
</dbReference>
<dbReference type="SUPFAM" id="SSF52540">
    <property type="entry name" value="P-loop containing nucleoside triphosphate hydrolases"/>
    <property type="match status" value="1"/>
</dbReference>
<dbReference type="PROSITE" id="PS00411">
    <property type="entry name" value="KINESIN_MOTOR_1"/>
    <property type="match status" value="1"/>
</dbReference>
<feature type="region of interest" description="Disordered" evidence="26">
    <location>
        <begin position="867"/>
        <end position="901"/>
    </location>
</feature>
<keyword evidence="7" id="KW-0479">Metal-binding</keyword>
<dbReference type="CDD" id="cd01233">
    <property type="entry name" value="PH_KIFIA_KIFIB"/>
    <property type="match status" value="1"/>
</dbReference>
<dbReference type="SMART" id="SM00233">
    <property type="entry name" value="PH"/>
    <property type="match status" value="1"/>
</dbReference>
<evidence type="ECO:0000256" key="2">
    <source>
        <dbReference type="ARBA" id="ARBA00001946"/>
    </source>
</evidence>
<dbReference type="InterPro" id="IPR027417">
    <property type="entry name" value="P-loop_NTPase"/>
</dbReference>
<comment type="cofactor">
    <cofactor evidence="2">
        <name>Mg(2+)</name>
        <dbReference type="ChEBI" id="CHEBI:18420"/>
    </cofactor>
</comment>
<feature type="compositionally biased region" description="Polar residues" evidence="26">
    <location>
        <begin position="868"/>
        <end position="877"/>
    </location>
</feature>
<feature type="compositionally biased region" description="Basic and acidic residues" evidence="26">
    <location>
        <begin position="1559"/>
        <end position="1572"/>
    </location>
</feature>
<dbReference type="GO" id="GO:0004722">
    <property type="term" value="F:protein serine/threonine phosphatase activity"/>
    <property type="evidence" value="ECO:0007669"/>
    <property type="project" value="UniProtKB-EC"/>
</dbReference>
<dbReference type="Gene3D" id="2.60.200.20">
    <property type="match status" value="1"/>
</dbReference>
<dbReference type="Pfam" id="PF00498">
    <property type="entry name" value="FHA"/>
    <property type="match status" value="1"/>
</dbReference>
<keyword evidence="6" id="KW-0493">Microtubule</keyword>
<keyword evidence="13" id="KW-0007">Acetylation</keyword>
<keyword evidence="9" id="KW-0378">Hydrolase</keyword>
<evidence type="ECO:0000256" key="12">
    <source>
        <dbReference type="ARBA" id="ARBA00022912"/>
    </source>
</evidence>
<evidence type="ECO:0000256" key="25">
    <source>
        <dbReference type="SAM" id="Coils"/>
    </source>
</evidence>
<dbReference type="Gene3D" id="2.30.29.30">
    <property type="entry name" value="Pleckstrin-homology domain (PH domain)/Phosphotyrosine-binding domain (PTB)"/>
    <property type="match status" value="1"/>
</dbReference>
<dbReference type="PROSITE" id="PS01032">
    <property type="entry name" value="PPM_1"/>
    <property type="match status" value="1"/>
</dbReference>
<dbReference type="EC" id="5.6.1.3" evidence="22"/>
<comment type="similarity">
    <text evidence="24">Belongs to the TRAFAC class myosin-kinesin ATPase superfamily. Kinesin family.</text>
</comment>
<feature type="domain" description="FHA" evidence="28">
    <location>
        <begin position="507"/>
        <end position="563"/>
    </location>
</feature>
<evidence type="ECO:0000256" key="3">
    <source>
        <dbReference type="ARBA" id="ARBA00004245"/>
    </source>
</evidence>
<dbReference type="SMART" id="SM00332">
    <property type="entry name" value="PP2Cc"/>
    <property type="match status" value="1"/>
</dbReference>
<dbReference type="GO" id="GO:0008017">
    <property type="term" value="F:microtubule binding"/>
    <property type="evidence" value="ECO:0007669"/>
    <property type="project" value="InterPro"/>
</dbReference>
<dbReference type="SUPFAM" id="SSF50729">
    <property type="entry name" value="PH domain-like"/>
    <property type="match status" value="1"/>
</dbReference>
<feature type="region of interest" description="Disordered" evidence="26">
    <location>
        <begin position="1528"/>
        <end position="1572"/>
    </location>
</feature>
<evidence type="ECO:0000256" key="1">
    <source>
        <dbReference type="ARBA" id="ARBA00001936"/>
    </source>
</evidence>
<evidence type="ECO:0000259" key="29">
    <source>
        <dbReference type="PROSITE" id="PS50067"/>
    </source>
</evidence>
<sequence>MDLPDKGGEGTDIELQVRMSSRDCMEILSIVNPKQPKEMPKSFSFDYSYWSHTTPEDINYASQKQVYQDIGEEMLQHAFEGYNVCIFAYGQTGAGKSYTMMGRQEKDQQGIIPQLCEDLFSRINDTTNDNMSYSVEDLSKLAVTSYNDIQDLMDSGNKARTVAATNMNETSSRSHAVFNIIFTQKRHDAETDVTTEKVSKISLVDLAGSERADSTGAKGTRLKEGANINKSLTTLGKVISALAEMDSGPNKNKKKKKTDFIPYRDSVLTWLLRENLGGNSRTAMVAALSPADINYDETLSTLRYADRAKQIRCNAVINEDPNNKLIRELKDEVARLRDLLYAQGLGDIIDNMTDFENNNGNRSLAELSQRPDNLSTVTNALVGMSPSSSLSALSSRAASVSSLHERIMFAPGSEEAIERLKETEKIIAELNETWEEKLRRTEAIRMEREALLAEMGVAMREDGGTLGVFSPKKPGFSRLVVMSVDGGGRDRKHDSPFYHVLSSLFRVRVGREDAERRQDIVLSGHFIKEEHCIFRSHTKAGGEVVVTLEPCEGADTYVNGKKVMEPSVLRSGNRIIMGKSHVFRFNHPEQARQERERTPCAETPAEPVDWAFAQRELLEKQGIDMKQEMEQRLQELEDQYRKEREEANYLLEQQRLDYESKLEALQKQMDSRYYPEANEEEEEPEDEVQWTEREFELALWAFRKWKWYQFTSLRDLLWGNAIFLKEANAISVELKKKVQFQFVLLTDTLYSPLPPDLLPPNAAKDREKRPFPRTIVAVEVQDQKNGATHYWTLEKLRQRLDLMREMYDRAAEVPSSILEDCDNVVTGGDPFYDRFPWFRLVGSSDISGCNSSPLFNTCMSERMADLTPSPTFSNPDSDITEPADEQHVGKEEEEEEEEDLEEDIFPEYPLYDGRDPFYDRSPLFSLVGRAFVYLSNLLYPVPLVHRVAIVSEKGEVKGFLRVAVQAIAADEEAPDYGSGVRQSGTAKISFDDQHFEKVQYGSQPQFQSEACTMAGMSRSGTSQEELRIVEGQGQITDIGPSADEVNNNTCAVTPDDLLLDNPEKVALDEPLEAVLDHLTLGSIFTFRVTVLQASSISAEYADIFCQFNFIHRHDEAFSTEPLKNTGRGPPLGFYHVQNIAVEVTKSFIEYIKSQPIVFEVFGHYQQHPFPPLCKDVLRKGPRWRWLSVKRGAGWMPATKLSTLARPSAGPCQCKYDLMVFFEICELEANGDYIPAVVDHRGGMPCHGTFLLHQGIQRRITVTLVHENSSLVRWKEVRELVVGRIRNTPEGDESLIDPNILSLNILSSGYIHPSQDDRLHCSKQALGPSPGLPFSPTTDVSGTFYQFEAAWDSSMHNSLLLNRVTPYREKIFITLSAYIEARTFLYSLTCPSVHRMENCTQPAVITKDFCMVFYSRDAKLPASRSIRNLFGSGSLRASESNRVTGVYELSLCRVADAGSPGMQRRRRRVLDTSVAYVRGEENLAGWRPRSDSLILDHQWELEKLSLLQEVEKTRHYLLLREKLETTQRSGLESLSPCSSEESDSHSTSCVSSPLSADGASEDRSSPLETPSERQKELAVKCLRLLTHTFNREYSHSHVCISASESKLSEMSVTLLRDPSMPALGVTTLTPSSTCPSLLEGQYNATEVRAESPEPEPVVEGEPKKSPTRGSEDEKETQRLLVPDIQEIRVSPIVSKKGYLHFLEPHTNGWVKRYVVVRRPYVYIYNTDKDSVERAILNLSSAQVEYSEDQQAMLKTPNTFAVCTEHRGILLQASSDKDMHDWLYAFNPLLAGSIRHACRMKCKGLVAQMKQHHEKCSFSGGSCIEDDERNMSEHAGSSGTGGPLLFDDLPPASSGDSASRITEQVSAVGNHGKGEKRKVSEEEKNGHEELVEKKVCKASGGIFGLKGYMAERKGEREEMQDAHVILNDITEECRPLPPQITRVSYFAVFDGHGGVRASKFAAQNLHQNLIRKFPKGEVVSVEKTVKRCLLDSFKHTDEEFLKQASSQKPAWKDGSTATCVLAVDNILYIANLGDSRAILCRYNEESQKHTALSLSKEHNPTQYEERMRIQKAGGNVRDGRVLGVLEVSRSIGDGQYKRSGVISVPDIKRCQLTHNDRFIMLACDGLFKVFSPEEAVNFIMSCLEDKNIQTREGKLAADARYEAACNRLANKAVQRGSADNVTVVVVRIKH</sequence>
<gene>
    <name evidence="31" type="ORF">UY3_14254</name>
</gene>
<keyword evidence="11" id="KW-0460">Magnesium</keyword>
<keyword evidence="12" id="KW-0904">Protein phosphatase</keyword>
<dbReference type="InterPro" id="IPR000222">
    <property type="entry name" value="PP2C_BS"/>
</dbReference>
<organism evidence="31 32">
    <name type="scientific">Chelonia mydas</name>
    <name type="common">Green sea-turtle</name>
    <name type="synonym">Chelonia agassizi</name>
    <dbReference type="NCBI Taxonomy" id="8469"/>
    <lineage>
        <taxon>Eukaryota</taxon>
        <taxon>Metazoa</taxon>
        <taxon>Chordata</taxon>
        <taxon>Craniata</taxon>
        <taxon>Vertebrata</taxon>
        <taxon>Euteleostomi</taxon>
        <taxon>Archelosauria</taxon>
        <taxon>Testudinata</taxon>
        <taxon>Testudines</taxon>
        <taxon>Cryptodira</taxon>
        <taxon>Durocryptodira</taxon>
        <taxon>Americhelydia</taxon>
        <taxon>Chelonioidea</taxon>
        <taxon>Cheloniidae</taxon>
        <taxon>Chelonia</taxon>
    </lineage>
</organism>
<evidence type="ECO:0000256" key="26">
    <source>
        <dbReference type="SAM" id="MobiDB-lite"/>
    </source>
</evidence>
<dbReference type="Gene3D" id="3.60.40.10">
    <property type="entry name" value="PPM-type phosphatase domain"/>
    <property type="match status" value="1"/>
</dbReference>
<dbReference type="InterPro" id="IPR001932">
    <property type="entry name" value="PPM-type_phosphatase-like_dom"/>
</dbReference>
<dbReference type="SMART" id="SM00240">
    <property type="entry name" value="FHA"/>
    <property type="match status" value="1"/>
</dbReference>
<feature type="coiled-coil region" evidence="25">
    <location>
        <begin position="413"/>
        <end position="440"/>
    </location>
</feature>
<dbReference type="Pfam" id="PF12423">
    <property type="entry name" value="KIF1B"/>
    <property type="match status" value="1"/>
</dbReference>
<evidence type="ECO:0000256" key="24">
    <source>
        <dbReference type="PROSITE-ProRule" id="PRU00283"/>
    </source>
</evidence>
<name>M7BK86_CHEMY</name>
<dbReference type="InterPro" id="IPR011993">
    <property type="entry name" value="PH-like_dom_sf"/>
</dbReference>
<evidence type="ECO:0000256" key="16">
    <source>
        <dbReference type="ARBA" id="ARBA00023211"/>
    </source>
</evidence>
<evidence type="ECO:0000256" key="19">
    <source>
        <dbReference type="ARBA" id="ARBA00048336"/>
    </source>
</evidence>
<dbReference type="PROSITE" id="PS50003">
    <property type="entry name" value="PH_DOMAIN"/>
    <property type="match status" value="1"/>
</dbReference>
<feature type="compositionally biased region" description="Low complexity" evidence="26">
    <location>
        <begin position="1528"/>
        <end position="1551"/>
    </location>
</feature>
<proteinExistence type="inferred from homology"/>
<comment type="subcellular location">
    <subcellularLocation>
        <location evidence="3">Cytoplasm</location>
        <location evidence="3">Cytoskeleton</location>
    </subcellularLocation>
</comment>
<feature type="compositionally biased region" description="Basic and acidic residues" evidence="26">
    <location>
        <begin position="1659"/>
        <end position="1675"/>
    </location>
</feature>
<evidence type="ECO:0000256" key="18">
    <source>
        <dbReference type="ARBA" id="ARBA00047761"/>
    </source>
</evidence>
<evidence type="ECO:0000256" key="14">
    <source>
        <dbReference type="ARBA" id="ARBA00023054"/>
    </source>
</evidence>
<accession>M7BK86</accession>
<dbReference type="InterPro" id="IPR036457">
    <property type="entry name" value="PPM-type-like_dom_sf"/>
</dbReference>
<dbReference type="InterPro" id="IPR008984">
    <property type="entry name" value="SMAD_FHA_dom_sf"/>
</dbReference>
<dbReference type="PROSITE" id="PS50067">
    <property type="entry name" value="KINESIN_MOTOR_2"/>
    <property type="match status" value="1"/>
</dbReference>
<feature type="domain" description="PPM-type phosphatase" evidence="30">
    <location>
        <begin position="1904"/>
        <end position="2186"/>
    </location>
</feature>
<keyword evidence="16" id="KW-0464">Manganese</keyword>
<evidence type="ECO:0000256" key="21">
    <source>
        <dbReference type="ARBA" id="ARBA00055237"/>
    </source>
</evidence>
<evidence type="ECO:0000256" key="6">
    <source>
        <dbReference type="ARBA" id="ARBA00022701"/>
    </source>
</evidence>
<dbReference type="PANTHER" id="PTHR47117">
    <property type="entry name" value="STAR-RELATED LIPID TRANSFER PROTEIN 9"/>
    <property type="match status" value="1"/>
</dbReference>
<feature type="coiled-coil region" evidence="25">
    <location>
        <begin position="619"/>
        <end position="668"/>
    </location>
</feature>
<dbReference type="FunFam" id="2.30.29.30:FF:000023">
    <property type="entry name" value="Kinesin family member 1B"/>
    <property type="match status" value="1"/>
</dbReference>
<dbReference type="InterPro" id="IPR032405">
    <property type="entry name" value="Kinesin_assoc"/>
</dbReference>
<evidence type="ECO:0000259" key="30">
    <source>
        <dbReference type="PROSITE" id="PS51746"/>
    </source>
</evidence>
<evidence type="ECO:0000256" key="9">
    <source>
        <dbReference type="ARBA" id="ARBA00022801"/>
    </source>
</evidence>
<dbReference type="InterPro" id="IPR000253">
    <property type="entry name" value="FHA_dom"/>
</dbReference>
<dbReference type="PROSITE" id="PS50006">
    <property type="entry name" value="FHA_DOMAIN"/>
    <property type="match status" value="1"/>
</dbReference>
<dbReference type="GO" id="GO:0046872">
    <property type="term" value="F:metal ion binding"/>
    <property type="evidence" value="ECO:0007669"/>
    <property type="project" value="UniProtKB-KW"/>
</dbReference>
<dbReference type="Pfam" id="PF00225">
    <property type="entry name" value="Kinesin"/>
    <property type="match status" value="1"/>
</dbReference>
<dbReference type="Pfam" id="PF00169">
    <property type="entry name" value="PH"/>
    <property type="match status" value="1"/>
</dbReference>
<dbReference type="SUPFAM" id="SSF81606">
    <property type="entry name" value="PP2C-like"/>
    <property type="match status" value="1"/>
</dbReference>
<dbReference type="FunFam" id="3.60.40.10:FF:000018">
    <property type="entry name" value="Integrin-linked kinase-associated serine/threonine phosphatase 2C"/>
    <property type="match status" value="1"/>
</dbReference>
<dbReference type="PANTHER" id="PTHR47117:SF2">
    <property type="entry name" value="KINESIN-LIKE PROTEIN KIF1A ISOFORM X1"/>
    <property type="match status" value="1"/>
</dbReference>
<evidence type="ECO:0000256" key="20">
    <source>
        <dbReference type="ARBA" id="ARBA00050273"/>
    </source>
</evidence>
<dbReference type="InterPro" id="IPR022140">
    <property type="entry name" value="Kinesin-like_KIF1-typ"/>
</dbReference>
<dbReference type="GO" id="GO:0010970">
    <property type="term" value="P:transport along microtubule"/>
    <property type="evidence" value="ECO:0007669"/>
    <property type="project" value="UniProtKB-ARBA"/>
</dbReference>
<dbReference type="EC" id="3.1.3.16" evidence="4"/>
<feature type="compositionally biased region" description="Basic and acidic residues" evidence="26">
    <location>
        <begin position="1875"/>
        <end position="1885"/>
    </location>
</feature>
<evidence type="ECO:0000256" key="10">
    <source>
        <dbReference type="ARBA" id="ARBA00022840"/>
    </source>
</evidence>
<dbReference type="FunFam" id="3.40.850.10:FF:000167">
    <property type="entry name" value="Uncharacterized protein"/>
    <property type="match status" value="1"/>
</dbReference>
<dbReference type="STRING" id="8469.M7BK86"/>
<dbReference type="Pfam" id="PF12473">
    <property type="entry name" value="DUF3694"/>
    <property type="match status" value="1"/>
</dbReference>
<keyword evidence="5" id="KW-0963">Cytoplasm</keyword>
<keyword evidence="14 25" id="KW-0175">Coiled coil</keyword>
<evidence type="ECO:0000256" key="4">
    <source>
        <dbReference type="ARBA" id="ARBA00013081"/>
    </source>
</evidence>
<dbReference type="Pfam" id="PF00481">
    <property type="entry name" value="PP2C"/>
    <property type="match status" value="1"/>
</dbReference>
<comment type="cofactor">
    <cofactor evidence="1">
        <name>Mn(2+)</name>
        <dbReference type="ChEBI" id="CHEBI:29035"/>
    </cofactor>
</comment>
<feature type="domain" description="PH" evidence="27">
    <location>
        <begin position="1691"/>
        <end position="1789"/>
    </location>
</feature>
<keyword evidence="8 24" id="KW-0547">Nucleotide-binding</keyword>
<feature type="region of interest" description="Disordered" evidence="26">
    <location>
        <begin position="1645"/>
        <end position="1675"/>
    </location>
</feature>
<dbReference type="InterPro" id="IPR001752">
    <property type="entry name" value="Kinesin_motor_dom"/>
</dbReference>
<dbReference type="EMBL" id="KB562011">
    <property type="protein sequence ID" value="EMP28627.1"/>
    <property type="molecule type" value="Genomic_DNA"/>
</dbReference>